<dbReference type="SUPFAM" id="SSF50182">
    <property type="entry name" value="Sm-like ribonucleoproteins"/>
    <property type="match status" value="1"/>
</dbReference>
<dbReference type="InterPro" id="IPR011014">
    <property type="entry name" value="MscS_channel_TM-2"/>
</dbReference>
<evidence type="ECO:0000259" key="8">
    <source>
        <dbReference type="Pfam" id="PF00924"/>
    </source>
</evidence>
<dbReference type="PANTHER" id="PTHR30221:SF20">
    <property type="entry name" value="SMALL-CONDUCTANCE MECHANOSENSITIVE CHANNEL"/>
    <property type="match status" value="1"/>
</dbReference>
<feature type="domain" description="Mechanosensitive ion channel MscS C-terminal" evidence="9">
    <location>
        <begin position="254"/>
        <end position="340"/>
    </location>
</feature>
<dbReference type="Pfam" id="PF00924">
    <property type="entry name" value="MS_channel_2nd"/>
    <property type="match status" value="1"/>
</dbReference>
<dbReference type="InterPro" id="IPR049278">
    <property type="entry name" value="MS_channel_C"/>
</dbReference>
<dbReference type="EMBL" id="CP014862">
    <property type="protein sequence ID" value="ASJ03758.1"/>
    <property type="molecule type" value="Genomic_DNA"/>
</dbReference>
<dbReference type="SUPFAM" id="SSF82861">
    <property type="entry name" value="Mechanosensitive channel protein MscS (YggB), transmembrane region"/>
    <property type="match status" value="1"/>
</dbReference>
<evidence type="ECO:0000256" key="1">
    <source>
        <dbReference type="ARBA" id="ARBA00004651"/>
    </source>
</evidence>
<feature type="transmembrane region" description="Helical" evidence="7">
    <location>
        <begin position="26"/>
        <end position="47"/>
    </location>
</feature>
<comment type="similarity">
    <text evidence="2">Belongs to the MscS (TC 1.A.23) family.</text>
</comment>
<evidence type="ECO:0000313" key="11">
    <source>
        <dbReference type="Proteomes" id="UP000250179"/>
    </source>
</evidence>
<evidence type="ECO:0000256" key="7">
    <source>
        <dbReference type="SAM" id="Phobius"/>
    </source>
</evidence>
<evidence type="ECO:0000256" key="4">
    <source>
        <dbReference type="ARBA" id="ARBA00022692"/>
    </source>
</evidence>
<feature type="domain" description="Mechanosensitive ion channel MscS" evidence="8">
    <location>
        <begin position="180"/>
        <end position="246"/>
    </location>
</feature>
<evidence type="ECO:0000259" key="9">
    <source>
        <dbReference type="Pfam" id="PF21082"/>
    </source>
</evidence>
<dbReference type="InterPro" id="IPR023408">
    <property type="entry name" value="MscS_beta-dom_sf"/>
</dbReference>
<protein>
    <submittedName>
        <fullName evidence="10">Mechanosensitive ion channel protein MscS</fullName>
    </submittedName>
</protein>
<feature type="transmembrane region" description="Helical" evidence="7">
    <location>
        <begin position="137"/>
        <end position="157"/>
    </location>
</feature>
<evidence type="ECO:0000256" key="5">
    <source>
        <dbReference type="ARBA" id="ARBA00022989"/>
    </source>
</evidence>
<feature type="transmembrane region" description="Helical" evidence="7">
    <location>
        <begin position="163"/>
        <end position="193"/>
    </location>
</feature>
<proteinExistence type="inferred from homology"/>
<dbReference type="Gene3D" id="1.10.287.1260">
    <property type="match status" value="1"/>
</dbReference>
<keyword evidence="6 7" id="KW-0472">Membrane</keyword>
<dbReference type="PANTHER" id="PTHR30221">
    <property type="entry name" value="SMALL-CONDUCTANCE MECHANOSENSITIVE CHANNEL"/>
    <property type="match status" value="1"/>
</dbReference>
<dbReference type="AlphaFoldDB" id="A0A2Z2MPE8"/>
<dbReference type="Gene3D" id="3.30.70.100">
    <property type="match status" value="1"/>
</dbReference>
<evidence type="ECO:0000313" key="10">
    <source>
        <dbReference type="EMBL" id="ASJ03758.1"/>
    </source>
</evidence>
<evidence type="ECO:0000256" key="2">
    <source>
        <dbReference type="ARBA" id="ARBA00008017"/>
    </source>
</evidence>
<dbReference type="SUPFAM" id="SSF82689">
    <property type="entry name" value="Mechanosensitive channel protein MscS (YggB), C-terminal domain"/>
    <property type="match status" value="1"/>
</dbReference>
<dbReference type="PROSITE" id="PS01246">
    <property type="entry name" value="UPF0003"/>
    <property type="match status" value="1"/>
</dbReference>
<reference evidence="10 11" key="1">
    <citation type="submission" date="2016-03" db="EMBL/GenBank/DDBJ databases">
        <title>Complete genome sequence of Thermococcus profundus strain DT5432.</title>
        <authorList>
            <person name="Oger P.M."/>
        </authorList>
    </citation>
    <scope>NUCLEOTIDE SEQUENCE [LARGE SCALE GENOMIC DNA]</scope>
    <source>
        <strain evidence="10 11">DT 5432</strain>
    </source>
</reference>
<comment type="subcellular location">
    <subcellularLocation>
        <location evidence="1">Cell membrane</location>
        <topology evidence="1">Multi-pass membrane protein</topology>
    </subcellularLocation>
</comment>
<accession>A0A2Z2MPE8</accession>
<keyword evidence="4 7" id="KW-0812">Transmembrane</keyword>
<dbReference type="Proteomes" id="UP000250179">
    <property type="component" value="Chromosome"/>
</dbReference>
<dbReference type="KEGG" id="tprf:A3L09_07095"/>
<keyword evidence="11" id="KW-1185">Reference proteome</keyword>
<dbReference type="InterPro" id="IPR006686">
    <property type="entry name" value="MscS_channel_CS"/>
</dbReference>
<keyword evidence="3" id="KW-1003">Cell membrane</keyword>
<dbReference type="InterPro" id="IPR045275">
    <property type="entry name" value="MscS_archaea/bacteria_type"/>
</dbReference>
<name>A0A2Z2MPE8_THEPR</name>
<organism evidence="10 11">
    <name type="scientific">Thermococcus profundus</name>
    <dbReference type="NCBI Taxonomy" id="49899"/>
    <lineage>
        <taxon>Archaea</taxon>
        <taxon>Methanobacteriati</taxon>
        <taxon>Methanobacteriota</taxon>
        <taxon>Thermococci</taxon>
        <taxon>Thermococcales</taxon>
        <taxon>Thermococcaceae</taxon>
        <taxon>Thermococcus</taxon>
    </lineage>
</organism>
<dbReference type="GO" id="GO:0005886">
    <property type="term" value="C:plasma membrane"/>
    <property type="evidence" value="ECO:0007669"/>
    <property type="project" value="UniProtKB-SubCell"/>
</dbReference>
<gene>
    <name evidence="10" type="ORF">A3L09_07095</name>
</gene>
<evidence type="ECO:0000256" key="3">
    <source>
        <dbReference type="ARBA" id="ARBA00022475"/>
    </source>
</evidence>
<dbReference type="GO" id="GO:0008381">
    <property type="term" value="F:mechanosensitive monoatomic ion channel activity"/>
    <property type="evidence" value="ECO:0007669"/>
    <property type="project" value="InterPro"/>
</dbReference>
<dbReference type="InterPro" id="IPR010920">
    <property type="entry name" value="LSM_dom_sf"/>
</dbReference>
<evidence type="ECO:0000256" key="6">
    <source>
        <dbReference type="ARBA" id="ARBA00023136"/>
    </source>
</evidence>
<dbReference type="Gene3D" id="2.30.30.60">
    <property type="match status" value="1"/>
</dbReference>
<dbReference type="InterPro" id="IPR011066">
    <property type="entry name" value="MscS_channel_C_sf"/>
</dbReference>
<dbReference type="Pfam" id="PF21082">
    <property type="entry name" value="MS_channel_3rd"/>
    <property type="match status" value="1"/>
</dbReference>
<feature type="transmembrane region" description="Helical" evidence="7">
    <location>
        <begin position="94"/>
        <end position="112"/>
    </location>
</feature>
<keyword evidence="5 7" id="KW-1133">Transmembrane helix</keyword>
<feature type="transmembrane region" description="Helical" evidence="7">
    <location>
        <begin position="68"/>
        <end position="88"/>
    </location>
</feature>
<dbReference type="InterPro" id="IPR006685">
    <property type="entry name" value="MscS_channel_2nd"/>
</dbReference>
<sequence>MNATNTTAAVSAWDRSLFLNITPKGIAEAVAIMAAAYIFARFLKYYILKLSRETNYVWIFNEDTAGTLYNMTIFVALVYAVKALGLSFEVGGVEISTLLTALLVFYFSYLLAKKSRDYMVMRTPPDKLPETQIKAKLFYYTVVTIAFFIALDIAGLSGRLSTVIAAAGITGIVLGFSAQTVIANFISGVFMYFDKPLKIGDAVRIGDFEGIVTDIRILSTRIRRWDGTLVRIPNEKLFNSEIVNLQKYPARRAEITVGIAYKEDAQRAIDAIMKVLDEEPIVLAEPDPRVYVSELADSSVNITIWAWVPSTLWVGQNLLRSKYHLLQRIKEALDREGIEIPFPQRVNWFAEPLRIKIEGERES</sequence>